<organism evidence="2 3">
    <name type="scientific">Candidatus Iainarchaeum sp</name>
    <dbReference type="NCBI Taxonomy" id="3101447"/>
    <lineage>
        <taxon>Archaea</taxon>
        <taxon>Candidatus Iainarchaeota</taxon>
        <taxon>Candidatus Iainarchaeia</taxon>
        <taxon>Candidatus Iainarchaeales</taxon>
        <taxon>Candidatus Iainarchaeaceae</taxon>
        <taxon>Candidatus Iainarchaeum</taxon>
    </lineage>
</organism>
<evidence type="ECO:0000256" key="1">
    <source>
        <dbReference type="SAM" id="Phobius"/>
    </source>
</evidence>
<name>A0A497JGM5_9ARCH</name>
<proteinExistence type="predicted"/>
<evidence type="ECO:0008006" key="4">
    <source>
        <dbReference type="Google" id="ProtNLM"/>
    </source>
</evidence>
<keyword evidence="1" id="KW-1133">Transmembrane helix</keyword>
<comment type="caution">
    <text evidence="2">The sequence shown here is derived from an EMBL/GenBank/DDBJ whole genome shotgun (WGS) entry which is preliminary data.</text>
</comment>
<sequence>MDKGQASLELMFTLATFIIILTLMLSSLLKVANSTRLADEKGLAIANAQSCALVASSLSTNLDSKTITALQGCKCSETKMMSDFNGGYVASAIIGRAKIEQKGKAFELVVDGSHYR</sequence>
<dbReference type="EMBL" id="QMWO01000023">
    <property type="protein sequence ID" value="RLG70088.1"/>
    <property type="molecule type" value="Genomic_DNA"/>
</dbReference>
<keyword evidence="1" id="KW-0472">Membrane</keyword>
<dbReference type="AlphaFoldDB" id="A0A497JGM5"/>
<dbReference type="Proteomes" id="UP000277633">
    <property type="component" value="Unassembled WGS sequence"/>
</dbReference>
<reference evidence="2 3" key="1">
    <citation type="submission" date="2018-06" db="EMBL/GenBank/DDBJ databases">
        <title>Extensive metabolic versatility and redundancy in microbially diverse, dynamic hydrothermal sediments.</title>
        <authorList>
            <person name="Dombrowski N."/>
            <person name="Teske A."/>
            <person name="Baker B.J."/>
        </authorList>
    </citation>
    <scope>NUCLEOTIDE SEQUENCE [LARGE SCALE GENOMIC DNA]</scope>
    <source>
        <strain evidence="2">B9_G13</strain>
    </source>
</reference>
<accession>A0A497JGM5</accession>
<protein>
    <recommendedName>
        <fullName evidence="4">Class III signal peptide-containing protein</fullName>
    </recommendedName>
</protein>
<gene>
    <name evidence="2" type="ORF">DRO07_01020</name>
</gene>
<evidence type="ECO:0000313" key="2">
    <source>
        <dbReference type="EMBL" id="RLG70088.1"/>
    </source>
</evidence>
<keyword evidence="1" id="KW-0812">Transmembrane</keyword>
<feature type="transmembrane region" description="Helical" evidence="1">
    <location>
        <begin position="12"/>
        <end position="32"/>
    </location>
</feature>
<evidence type="ECO:0000313" key="3">
    <source>
        <dbReference type="Proteomes" id="UP000277633"/>
    </source>
</evidence>